<evidence type="ECO:0000313" key="3">
    <source>
        <dbReference type="Proteomes" id="UP000613740"/>
    </source>
</evidence>
<feature type="region of interest" description="Disordered" evidence="1">
    <location>
        <begin position="432"/>
        <end position="499"/>
    </location>
</feature>
<dbReference type="GO" id="GO:0045944">
    <property type="term" value="P:positive regulation of transcription by RNA polymerase II"/>
    <property type="evidence" value="ECO:0007669"/>
    <property type="project" value="TreeGrafter"/>
</dbReference>
<dbReference type="PANTHER" id="PTHR46007">
    <property type="entry name" value="MEDIATOR OF RNA POLYMERASE II TRANSCRIPTION SUBUNIT 12"/>
    <property type="match status" value="1"/>
</dbReference>
<dbReference type="OrthoDB" id="552169at2759"/>
<feature type="compositionally biased region" description="Gly residues" evidence="1">
    <location>
        <begin position="856"/>
        <end position="865"/>
    </location>
</feature>
<feature type="compositionally biased region" description="Low complexity" evidence="1">
    <location>
        <begin position="1655"/>
        <end position="1675"/>
    </location>
</feature>
<protein>
    <submittedName>
        <fullName evidence="2">Uncharacterized protein</fullName>
    </submittedName>
</protein>
<accession>A0A835WKX0</accession>
<dbReference type="GO" id="GO:0003713">
    <property type="term" value="F:transcription coactivator activity"/>
    <property type="evidence" value="ECO:0007669"/>
    <property type="project" value="TreeGrafter"/>
</dbReference>
<feature type="region of interest" description="Disordered" evidence="1">
    <location>
        <begin position="855"/>
        <end position="898"/>
    </location>
</feature>
<dbReference type="Proteomes" id="UP000613740">
    <property type="component" value="Unassembled WGS sequence"/>
</dbReference>
<evidence type="ECO:0000313" key="2">
    <source>
        <dbReference type="EMBL" id="KAG2449163.1"/>
    </source>
</evidence>
<feature type="compositionally biased region" description="Gly residues" evidence="1">
    <location>
        <begin position="788"/>
        <end position="803"/>
    </location>
</feature>
<proteinExistence type="predicted"/>
<sequence>MHAHPDQLEACVRAHAAWRTFDVTDRRQGLFTETERQLLDGGLDPDPLRALMQQMTGPRGPPQRENLQEPPLPPAQQQLRPHGHRQWHHDNAEDWRLTGRARPGPAAQAMQAQLGVGRAPVGQSAPAFHASADALARSHRDLLHHRPGGPHLLPNWCSAAAGTAAAVVAPFQGPSRGRDPFSDSSLHHSTADPAPRAAPRDDAMDLDGYGFGYLDRRGFPAGLGRSARACADFGGSRVGPYDSSPHMEHKDPLGAAAGCGARPEPSKRPRLEATAQAGGDATTQLMRLLRQQQQEQQQQQQQQQQEDDDDEEKQQHRMLAMLQEQHDQNDQQLQAILDRRLDERERQERLLRLQQLKRLEREERQRQEEVLAAYISRLQPELGALLQSRLRGEEGSAAAASAPRLSGPAAAALPLELLRGPAGLVLLRSRSEGDDGRLASSSPIVPRVPLLAPQPPPTFEMQQLRRASEHPSFQRHSTGGLEGRHAPQAHRQDRRRLQPPPRLLQPQEELQQASHEELGEPLQRSQLLEQLLLLQQRLLQASPPPPPPLEARARSARNDGGNSGAGFRAAGNKRGSDDAVRSQQQPAMQRSNSTAAAIAAPWDPREPAGVNALSGPGLAGGGSAGAGGSGAGRGASLGLQLAAASAFALCTAPPSGALLDPGDTGSTGSGAATAAAGGARGAAAAAAAALAEAPGGAVGGGASAAPALEFLDFAATAAADVPAGAAGGGGTAGDEDERGGPRTRRCAVCRVKRKGRCGTTSAPPTCLGRELVEPAAEDAAAANDGPGAAAGGKRGAAAAGGGRKGGRRRRGSAGSDEDADYHYKGPSVRARSMSASPDGHVPGAKTHLAGAASLGTGAGTAAGGGRSERWLSDPTGWASVGGAEADGSPRGSARPTTSAADGLNLLARLASLAEESPRSLLAAASGGAAAAVAATPAAPLQLQLPLPKLEPRSSLQQLQQLLAFELAAKGERAQGLHGADGFAAAEVQAAAPDEKQRRLPLDSALSVAAQLRPESSPPRTALHALPELERMLAAAASNGPADIGQRSPPSRVPSMLTAPDVDAIDGATVSNGAVGSCLPRAASGQPSMTASDAADAAAAEAAAAAATAAATGAAVNADAKAHVAMAGAGAGGSGSVVRCSAPATLAELQALLGSHVAAAMLEDQCQQQLLLLHQQQEPLTIEVNLCGKALMAQRERSSSPAAAAAADATEASASGRAAEAGSHVVCVRRGQHLVLRNGSLHARVVAERGATVQLEQLELCAAPPAAAAAAAAAGAAAAAVDVSGPSGGADAAAAPAVVLVQGPGSRAVLRDCRVLVAAAAPAAAAAAAAAAPPDNNAATVAAAAAEGEGGVVDESACCVLARAGGCAVLERCELSGAPNAGLSVEGPGSSAQATRTTARGCGLGFLASAGGILEAVSGCAAVSNGMGFLAFTAPPPLPPPAAADALAGSTGAAAAAAASNTTNASSPVVDSGGASATTSTSSDSAGSDRPAAAAADSVGPPAAQLLVGPGTAAAHNGAAGFGAVGRGSVLTAGAACRSLGNQGCGFLAAQGGRLTVGDESLAEGNDSGFAASGVGSVLVAGARCEAVGAAGCGFLAEEGGEVVAARGCVALGGAAHGFCARNGGRLVLSDGCQSECNAGRGFDDGSGASGGADAQGGAADDSVGGGVPAAAASGEGAPGAAGGGGRGHLELGVGCVSLGNLEPCAAAAVAAGLLRAPGAADDNAADVRAARAVLAAAGVLGMPARDATAVSTAGLFNAQGPL</sequence>
<name>A0A835WKX0_9CHLO</name>
<feature type="region of interest" description="Disordered" evidence="1">
    <location>
        <begin position="171"/>
        <end position="203"/>
    </location>
</feature>
<dbReference type="GO" id="GO:0016592">
    <property type="term" value="C:mediator complex"/>
    <property type="evidence" value="ECO:0007669"/>
    <property type="project" value="TreeGrafter"/>
</dbReference>
<feature type="region of interest" description="Disordered" evidence="1">
    <location>
        <begin position="241"/>
        <end position="315"/>
    </location>
</feature>
<feature type="region of interest" description="Disordered" evidence="1">
    <location>
        <begin position="777"/>
        <end position="823"/>
    </location>
</feature>
<feature type="compositionally biased region" description="Basic and acidic residues" evidence="1">
    <location>
        <begin position="176"/>
        <end position="190"/>
    </location>
</feature>
<reference evidence="2" key="1">
    <citation type="journal article" date="2020" name="bioRxiv">
        <title>Comparative genomics of Chlamydomonas.</title>
        <authorList>
            <person name="Craig R.J."/>
            <person name="Hasan A.R."/>
            <person name="Ness R.W."/>
            <person name="Keightley P.D."/>
        </authorList>
    </citation>
    <scope>NUCLEOTIDE SEQUENCE</scope>
    <source>
        <strain evidence="2">CCAP 11/173</strain>
    </source>
</reference>
<feature type="compositionally biased region" description="Low complexity" evidence="1">
    <location>
        <begin position="291"/>
        <end position="304"/>
    </location>
</feature>
<evidence type="ECO:0000256" key="1">
    <source>
        <dbReference type="SAM" id="MobiDB-lite"/>
    </source>
</evidence>
<feature type="region of interest" description="Disordered" evidence="1">
    <location>
        <begin position="39"/>
        <end position="79"/>
    </location>
</feature>
<feature type="region of interest" description="Disordered" evidence="1">
    <location>
        <begin position="1459"/>
        <end position="1495"/>
    </location>
</feature>
<feature type="region of interest" description="Disordered" evidence="1">
    <location>
        <begin position="540"/>
        <end position="596"/>
    </location>
</feature>
<feature type="compositionally biased region" description="Polar residues" evidence="1">
    <location>
        <begin position="581"/>
        <end position="595"/>
    </location>
</feature>
<dbReference type="PANTHER" id="PTHR46007:SF8">
    <property type="entry name" value="C2H2-TYPE DOMAIN-CONTAINING PROTEIN"/>
    <property type="match status" value="1"/>
</dbReference>
<organism evidence="2 3">
    <name type="scientific">Chlamydomonas schloesseri</name>
    <dbReference type="NCBI Taxonomy" id="2026947"/>
    <lineage>
        <taxon>Eukaryota</taxon>
        <taxon>Viridiplantae</taxon>
        <taxon>Chlorophyta</taxon>
        <taxon>core chlorophytes</taxon>
        <taxon>Chlorophyceae</taxon>
        <taxon>CS clade</taxon>
        <taxon>Chlamydomonadales</taxon>
        <taxon>Chlamydomonadaceae</taxon>
        <taxon>Chlamydomonas</taxon>
    </lineage>
</organism>
<comment type="caution">
    <text evidence="2">The sequence shown here is derived from an EMBL/GenBank/DDBJ whole genome shotgun (WGS) entry which is preliminary data.</text>
</comment>
<gene>
    <name evidence="2" type="ORF">HYH02_005910</name>
</gene>
<feature type="compositionally biased region" description="Low complexity" evidence="1">
    <location>
        <begin position="273"/>
        <end position="284"/>
    </location>
</feature>
<feature type="compositionally biased region" description="Low complexity" evidence="1">
    <location>
        <begin position="777"/>
        <end position="787"/>
    </location>
</feature>
<dbReference type="EMBL" id="JAEHOD010000015">
    <property type="protein sequence ID" value="KAG2449163.1"/>
    <property type="molecule type" value="Genomic_DNA"/>
</dbReference>
<feature type="region of interest" description="Disordered" evidence="1">
    <location>
        <begin position="1647"/>
        <end position="1683"/>
    </location>
</feature>
<keyword evidence="3" id="KW-1185">Reference proteome</keyword>
<dbReference type="InterPro" id="IPR051647">
    <property type="entry name" value="Mediator_comp_sub12"/>
</dbReference>